<evidence type="ECO:0000313" key="2">
    <source>
        <dbReference type="Proteomes" id="UP000683925"/>
    </source>
</evidence>
<keyword evidence="2" id="KW-1185">Reference proteome</keyword>
<proteinExistence type="predicted"/>
<reference evidence="1" key="1">
    <citation type="submission" date="2021-01" db="EMBL/GenBank/DDBJ databases">
        <authorList>
            <consortium name="Genoscope - CEA"/>
            <person name="William W."/>
        </authorList>
    </citation>
    <scope>NUCLEOTIDE SEQUENCE</scope>
</reference>
<gene>
    <name evidence="1" type="ORF">POCTA_138.1.T1710010</name>
</gene>
<organism evidence="1 2">
    <name type="scientific">Paramecium octaurelia</name>
    <dbReference type="NCBI Taxonomy" id="43137"/>
    <lineage>
        <taxon>Eukaryota</taxon>
        <taxon>Sar</taxon>
        <taxon>Alveolata</taxon>
        <taxon>Ciliophora</taxon>
        <taxon>Intramacronucleata</taxon>
        <taxon>Oligohymenophorea</taxon>
        <taxon>Peniculida</taxon>
        <taxon>Parameciidae</taxon>
        <taxon>Paramecium</taxon>
    </lineage>
</organism>
<dbReference type="AlphaFoldDB" id="A0A8S1YQB5"/>
<dbReference type="Proteomes" id="UP000683925">
    <property type="component" value="Unassembled WGS sequence"/>
</dbReference>
<protein>
    <submittedName>
        <fullName evidence="1">Uncharacterized protein</fullName>
    </submittedName>
</protein>
<comment type="caution">
    <text evidence="1">The sequence shown here is derived from an EMBL/GenBank/DDBJ whole genome shotgun (WGS) entry which is preliminary data.</text>
</comment>
<name>A0A8S1YQB5_PAROT</name>
<accession>A0A8S1YQB5</accession>
<dbReference type="EMBL" id="CAJJDP010000174">
    <property type="protein sequence ID" value="CAD8214182.1"/>
    <property type="molecule type" value="Genomic_DNA"/>
</dbReference>
<sequence>MSDQRLSFVFDCPTHKFLSINNSFGPGSPFQGILPYYVLPGSQPPTAIHLIRYLLYFITLINHIFEQILTKIYCLNMVQTTQKMFQVYQFKKQ</sequence>
<evidence type="ECO:0000313" key="1">
    <source>
        <dbReference type="EMBL" id="CAD8214182.1"/>
    </source>
</evidence>